<organism evidence="2 3">
    <name type="scientific">Benzoatithermus flavus</name>
    <dbReference type="NCBI Taxonomy" id="3108223"/>
    <lineage>
        <taxon>Bacteria</taxon>
        <taxon>Pseudomonadati</taxon>
        <taxon>Pseudomonadota</taxon>
        <taxon>Alphaproteobacteria</taxon>
        <taxon>Geminicoccales</taxon>
        <taxon>Geminicoccaceae</taxon>
        <taxon>Benzoatithermus</taxon>
    </lineage>
</organism>
<comment type="catalytic activity">
    <reaction evidence="1">
        <text>phosphonoacetaldehyde + H2O = acetaldehyde + phosphate + H(+)</text>
        <dbReference type="Rhea" id="RHEA:18905"/>
        <dbReference type="ChEBI" id="CHEBI:15343"/>
        <dbReference type="ChEBI" id="CHEBI:15377"/>
        <dbReference type="ChEBI" id="CHEBI:15378"/>
        <dbReference type="ChEBI" id="CHEBI:43474"/>
        <dbReference type="ChEBI" id="CHEBI:58383"/>
        <dbReference type="EC" id="3.11.1.1"/>
    </reaction>
</comment>
<proteinExistence type="inferred from homology"/>
<keyword evidence="3" id="KW-1185">Reference proteome</keyword>
<dbReference type="EC" id="3.11.1.1" evidence="1"/>
<evidence type="ECO:0000256" key="1">
    <source>
        <dbReference type="HAMAP-Rule" id="MF_01375"/>
    </source>
</evidence>
<reference evidence="2 3" key="1">
    <citation type="submission" date="2024-01" db="EMBL/GenBank/DDBJ databases">
        <title>Multi-omics insights into the function and evolution of sodium benzoate biodegradation pathways in Benzoatithermus flavus gen. nov., sp. nov. from hot spring.</title>
        <authorList>
            <person name="Hu C.-J."/>
            <person name="Li W.-J."/>
        </authorList>
    </citation>
    <scope>NUCLEOTIDE SEQUENCE [LARGE SCALE GENOMIC DNA]</scope>
    <source>
        <strain evidence="2 3">SYSU G07066</strain>
    </source>
</reference>
<dbReference type="EMBL" id="JBBLZC010000024">
    <property type="protein sequence ID" value="MEK0085306.1"/>
    <property type="molecule type" value="Genomic_DNA"/>
</dbReference>
<dbReference type="Proteomes" id="UP001375743">
    <property type="component" value="Unassembled WGS sequence"/>
</dbReference>
<comment type="caution">
    <text evidence="2">The sequence shown here is derived from an EMBL/GenBank/DDBJ whole genome shotgun (WGS) entry which is preliminary data.</text>
</comment>
<sequence length="274" mass="29168">MSQRLQHLKHLKAVVLDWAGTMVDHGSLAPMGVFVEAFRRFGVEITIDEARGPMGLPKRAHIAALLAQPRIAEAWRQAHGRLPGEAEIDAVYEVFVPMTVEVAAHYADLVPGAAATVRTLRALGLKIGSSTGYTHDIVARILPIAAEQGYAPDCVVCAGDTPDGRPTPLMLYKTLLELAVWPTWACVKVDDTEVGIEEGLNGGAWTVGVAVTGNLTGLSLAAWQALGAAEQAERRARATARLAAVGAHYVVDGVADLLPVIHTIEGRLARGERP</sequence>
<keyword evidence="1" id="KW-0479">Metal-binding</keyword>
<feature type="active site" description="Nucleophile" evidence="1">
    <location>
        <position position="17"/>
    </location>
</feature>
<comment type="function">
    <text evidence="1">Involved in phosphonate degradation.</text>
</comment>
<keyword evidence="1 2" id="KW-0378">Hydrolase</keyword>
<comment type="similarity">
    <text evidence="1">Belongs to the HAD-like hydrolase superfamily. PhnX family.</text>
</comment>
<dbReference type="Gene3D" id="3.40.50.1000">
    <property type="entry name" value="HAD superfamily/HAD-like"/>
    <property type="match status" value="1"/>
</dbReference>
<dbReference type="HAMAP" id="MF_01375">
    <property type="entry name" value="PhnX"/>
    <property type="match status" value="1"/>
</dbReference>
<dbReference type="SUPFAM" id="SSF56784">
    <property type="entry name" value="HAD-like"/>
    <property type="match status" value="1"/>
</dbReference>
<dbReference type="PANTHER" id="PTHR43434">
    <property type="entry name" value="PHOSPHOGLYCOLATE PHOSPHATASE"/>
    <property type="match status" value="1"/>
</dbReference>
<gene>
    <name evidence="1 2" type="primary">phnX</name>
    <name evidence="2" type="ORF">U1T56_19315</name>
</gene>
<dbReference type="InterPro" id="IPR050155">
    <property type="entry name" value="HAD-like_hydrolase_sf"/>
</dbReference>
<dbReference type="PANTHER" id="PTHR43434:SF19">
    <property type="entry name" value="PHOSPHONOACETALDEHYDE HYDROLASE"/>
    <property type="match status" value="1"/>
</dbReference>
<evidence type="ECO:0000313" key="2">
    <source>
        <dbReference type="EMBL" id="MEK0085306.1"/>
    </source>
</evidence>
<dbReference type="InterPro" id="IPR036412">
    <property type="entry name" value="HAD-like_sf"/>
</dbReference>
<feature type="binding site" evidence="1">
    <location>
        <position position="19"/>
    </location>
    <ligand>
        <name>Mg(2+)</name>
        <dbReference type="ChEBI" id="CHEBI:18420"/>
    </ligand>
</feature>
<protein>
    <recommendedName>
        <fullName evidence="1">Phosphonoacetaldehyde hydrolase</fullName>
        <shortName evidence="1">Phosphonatase</shortName>
        <ecNumber evidence="1">3.11.1.1</ecNumber>
    </recommendedName>
    <alternativeName>
        <fullName evidence="1">Phosphonoacetaldehyde phosphonohydrolase</fullName>
    </alternativeName>
</protein>
<dbReference type="Pfam" id="PF00702">
    <property type="entry name" value="Hydrolase"/>
    <property type="match status" value="1"/>
</dbReference>
<dbReference type="SFLD" id="SFLDS00003">
    <property type="entry name" value="Haloacid_Dehalogenase"/>
    <property type="match status" value="1"/>
</dbReference>
<dbReference type="InterPro" id="IPR006323">
    <property type="entry name" value="Phosphonoacetald_hydro"/>
</dbReference>
<dbReference type="RefSeq" id="WP_418161155.1">
    <property type="nucleotide sequence ID" value="NZ_JBBLZC010000024.1"/>
</dbReference>
<dbReference type="InterPro" id="IPR023198">
    <property type="entry name" value="PGP-like_dom2"/>
</dbReference>
<dbReference type="Gene3D" id="1.10.150.240">
    <property type="entry name" value="Putative phosphatase, domain 2"/>
    <property type="match status" value="1"/>
</dbReference>
<comment type="subunit">
    <text evidence="1">Homodimer.</text>
</comment>
<feature type="active site" description="Schiff-base intermediate with substrate" evidence="1">
    <location>
        <position position="58"/>
    </location>
</feature>
<dbReference type="SFLD" id="SFLDG01129">
    <property type="entry name" value="C1.5:_HAD__Beta-PGM__Phosphata"/>
    <property type="match status" value="1"/>
</dbReference>
<name>A0ABU8XWN9_9PROT</name>
<dbReference type="NCBIfam" id="TIGR01422">
    <property type="entry name" value="phosphonatase"/>
    <property type="match status" value="1"/>
</dbReference>
<feature type="binding site" evidence="1">
    <location>
        <position position="17"/>
    </location>
    <ligand>
        <name>Mg(2+)</name>
        <dbReference type="ChEBI" id="CHEBI:18420"/>
    </ligand>
</feature>
<feature type="binding site" evidence="1">
    <location>
        <position position="191"/>
    </location>
    <ligand>
        <name>Mg(2+)</name>
        <dbReference type="ChEBI" id="CHEBI:18420"/>
    </ligand>
</feature>
<keyword evidence="1" id="KW-0704">Schiff base</keyword>
<dbReference type="InterPro" id="IPR023214">
    <property type="entry name" value="HAD_sf"/>
</dbReference>
<accession>A0ABU8XWN9</accession>
<dbReference type="GO" id="GO:0050194">
    <property type="term" value="F:phosphonoacetaldehyde hydrolase activity"/>
    <property type="evidence" value="ECO:0007669"/>
    <property type="project" value="UniProtKB-EC"/>
</dbReference>
<evidence type="ECO:0000313" key="3">
    <source>
        <dbReference type="Proteomes" id="UP001375743"/>
    </source>
</evidence>
<comment type="cofactor">
    <cofactor evidence="1">
        <name>Mg(2+)</name>
        <dbReference type="ChEBI" id="CHEBI:18420"/>
    </cofactor>
    <text evidence="1">Binds 1 Mg(2+) ion per subunit.</text>
</comment>
<keyword evidence="1" id="KW-0460">Magnesium</keyword>